<evidence type="ECO:0000259" key="4">
    <source>
        <dbReference type="Pfam" id="PF23565"/>
    </source>
</evidence>
<organism evidence="5 6">
    <name type="scientific">Amanita thiersii Skay4041</name>
    <dbReference type="NCBI Taxonomy" id="703135"/>
    <lineage>
        <taxon>Eukaryota</taxon>
        <taxon>Fungi</taxon>
        <taxon>Dikarya</taxon>
        <taxon>Basidiomycota</taxon>
        <taxon>Agaricomycotina</taxon>
        <taxon>Agaricomycetes</taxon>
        <taxon>Agaricomycetidae</taxon>
        <taxon>Agaricales</taxon>
        <taxon>Pluteineae</taxon>
        <taxon>Amanitaceae</taxon>
        <taxon>Amanita</taxon>
    </lineage>
</organism>
<dbReference type="STRING" id="703135.A0A2A9NAI0"/>
<dbReference type="PANTHER" id="PTHR20959">
    <property type="entry name" value="TRANSPORT AND GOLGI ORGANIZATION PROTEIN 6 FAMILY MEMBER"/>
    <property type="match status" value="1"/>
</dbReference>
<evidence type="ECO:0000259" key="3">
    <source>
        <dbReference type="Pfam" id="PF10363"/>
    </source>
</evidence>
<name>A0A2A9NAI0_9AGAR</name>
<feature type="domain" description="TANGO6 HEAT repeat" evidence="4">
    <location>
        <begin position="257"/>
        <end position="427"/>
    </location>
</feature>
<comment type="similarity">
    <text evidence="1">Belongs to the Tango6 family.</text>
</comment>
<dbReference type="GO" id="GO:0009306">
    <property type="term" value="P:protein secretion"/>
    <property type="evidence" value="ECO:0007669"/>
    <property type="project" value="TreeGrafter"/>
</dbReference>
<feature type="region of interest" description="Disordered" evidence="2">
    <location>
        <begin position="926"/>
        <end position="954"/>
    </location>
</feature>
<evidence type="ECO:0000313" key="5">
    <source>
        <dbReference type="EMBL" id="PFH46324.1"/>
    </source>
</evidence>
<gene>
    <name evidence="5" type="ORF">AMATHDRAFT_155621</name>
</gene>
<keyword evidence="6" id="KW-1185">Reference proteome</keyword>
<dbReference type="AlphaFoldDB" id="A0A2A9NAI0"/>
<feature type="compositionally biased region" description="Acidic residues" evidence="2">
    <location>
        <begin position="626"/>
        <end position="639"/>
    </location>
</feature>
<dbReference type="EMBL" id="KZ302208">
    <property type="protein sequence ID" value="PFH46324.1"/>
    <property type="molecule type" value="Genomic_DNA"/>
</dbReference>
<accession>A0A2A9NAI0</accession>
<feature type="compositionally biased region" description="Polar residues" evidence="2">
    <location>
        <begin position="941"/>
        <end position="954"/>
    </location>
</feature>
<dbReference type="Proteomes" id="UP000242287">
    <property type="component" value="Unassembled WGS sequence"/>
</dbReference>
<evidence type="ECO:0000313" key="6">
    <source>
        <dbReference type="Proteomes" id="UP000242287"/>
    </source>
</evidence>
<proteinExistence type="inferred from homology"/>
<dbReference type="Pfam" id="PF10363">
    <property type="entry name" value="RTP1_C1"/>
    <property type="match status" value="1"/>
</dbReference>
<dbReference type="Pfam" id="PF23565">
    <property type="entry name" value="ARM_TANGO6"/>
    <property type="match status" value="1"/>
</dbReference>
<feature type="domain" description="RNA polymerase II assembly factor Rtp1 C-terminal" evidence="3">
    <location>
        <begin position="731"/>
        <end position="855"/>
    </location>
</feature>
<dbReference type="OrthoDB" id="39591at2759"/>
<reference evidence="5 6" key="1">
    <citation type="submission" date="2014-02" db="EMBL/GenBank/DDBJ databases">
        <title>Transposable element dynamics among asymbiotic and ectomycorrhizal Amanita fungi.</title>
        <authorList>
            <consortium name="DOE Joint Genome Institute"/>
            <person name="Hess J."/>
            <person name="Skrede I."/>
            <person name="Wolfe B."/>
            <person name="LaButti K."/>
            <person name="Ohm R.A."/>
            <person name="Grigoriev I.V."/>
            <person name="Pringle A."/>
        </authorList>
    </citation>
    <scope>NUCLEOTIDE SEQUENCE [LARGE SCALE GENOMIC DNA]</scope>
    <source>
        <strain evidence="5 6">SKay4041</strain>
    </source>
</reference>
<dbReference type="InterPro" id="IPR011989">
    <property type="entry name" value="ARM-like"/>
</dbReference>
<dbReference type="InterPro" id="IPR039600">
    <property type="entry name" value="TANGO6/Rtp1"/>
</dbReference>
<sequence>MSTLTSIISRGSCLLLTEQQKASASDFKTILSSRLSRYYELSGLKSPDLQSRSLQELQLFTAKAALTVVSEIQEILVHQLLRNTEQHTDSYIAIGTRDLAQLRTLLSIIFKWGTEPLLFSCLHAWSSKMKTGLTIVEVNTISGQYNELAEFIIKIIGLLFPESLNQAPPDTHITVLLINQHLISLLGPCLALGWLPKSLSSGAMTAIDPLRLKTMRLLILLPPSQTITALGGVLSSLPPPSPHMHRICATLLGKQITRPDGVRGLCAAVFGEEEAGGDEAALEKLQHVSHVLTTVPSGTNTEDYCKSIVPQLLTLLSVNSVSLYKSAAAFTISRMLSADPPAPLDELSASLILTNLHEPFYQAKAEPLNQNIEQKLLPKLSTLTASGALEILITLVANMDPLPSLFSKLLSPIFPILYSLLYFLEKTKTSDPGIKESLRWTLISWGKIVDTTEGVCAFWCIKSESQAFWGIDSENNLQRLKRSDRVSSLSFFTPESLQKAQESESLDENANILDLYPDPLHLVHFLKALDRTDITSELFVKFLELYREQRVSNHTPIQTFLTLQIIIQMQKHLSTGPSSSNLLCKPTHILSFIKHVLQSSTVDYGTGRTPDRDTRDPLLIVPEIAEAEEDGDADSDDDMPGSVTVTPDDEMTETAINLLLSTLEANDSLSARTMPVLNDIFSLLESLSHSEHVNIRSIAQEARIVMTARLASTSTPRASSSGGKESSQGVYQKALRLLQDPILPVRAHGLLLLRQLVNQYNSSSDPQEVDAALMPAILSIFLQSVQDDESYLFLNAVQGLAAMVDTHGRDVLKTLVREYSQGLLGISTVKISRHDLDIRTRIGEALGQVIRRCGTALGIYADLLVPPLFDVIRSQDVPTILRTSSLSLLADCVNTYPLATLPYISDLTEAMVDLLRIESVPAKEVKQTSETLTSTEETETRAPSMNSEPTSANSKFPPLRRAALHFLSLLIRSATRELYDTSSTSLLIPIDVINQTKTTLSYITSTDVDSVVRVMARETKEGLEQLQRAMLGI</sequence>
<dbReference type="InterPro" id="IPR016024">
    <property type="entry name" value="ARM-type_fold"/>
</dbReference>
<evidence type="ECO:0000256" key="1">
    <source>
        <dbReference type="ARBA" id="ARBA00005724"/>
    </source>
</evidence>
<protein>
    <submittedName>
        <fullName evidence="5">Uncharacterized protein</fullName>
    </submittedName>
</protein>
<evidence type="ECO:0000256" key="2">
    <source>
        <dbReference type="SAM" id="MobiDB-lite"/>
    </source>
</evidence>
<dbReference type="InterPro" id="IPR057407">
    <property type="entry name" value="HEAT_TANGO6"/>
</dbReference>
<feature type="region of interest" description="Disordered" evidence="2">
    <location>
        <begin position="626"/>
        <end position="648"/>
    </location>
</feature>
<dbReference type="PANTHER" id="PTHR20959:SF1">
    <property type="entry name" value="TRANSPORT AND GOLGI ORGANIZATION PROTEIN 6 HOMOLOG"/>
    <property type="match status" value="1"/>
</dbReference>
<dbReference type="Gene3D" id="1.25.10.10">
    <property type="entry name" value="Leucine-rich Repeat Variant"/>
    <property type="match status" value="1"/>
</dbReference>
<dbReference type="SUPFAM" id="SSF48371">
    <property type="entry name" value="ARM repeat"/>
    <property type="match status" value="1"/>
</dbReference>
<dbReference type="InterPro" id="IPR019451">
    <property type="entry name" value="Rtp1_C1"/>
</dbReference>